<dbReference type="Gene3D" id="1.10.4020.10">
    <property type="entry name" value="DNA breaking-rejoining enzymes"/>
    <property type="match status" value="1"/>
</dbReference>
<dbReference type="PROSITE" id="PS50804">
    <property type="entry name" value="SCAN_BOX"/>
    <property type="match status" value="1"/>
</dbReference>
<accession>A0A7N4PTL0</accession>
<dbReference type="InterPro" id="IPR001374">
    <property type="entry name" value="R3H_dom"/>
</dbReference>
<evidence type="ECO:0000256" key="1">
    <source>
        <dbReference type="SAM" id="MobiDB-lite"/>
    </source>
</evidence>
<feature type="compositionally biased region" description="Acidic residues" evidence="1">
    <location>
        <begin position="566"/>
        <end position="575"/>
    </location>
</feature>
<dbReference type="InterPro" id="IPR001909">
    <property type="entry name" value="KRAB"/>
</dbReference>
<dbReference type="InterPro" id="IPR038269">
    <property type="entry name" value="SCAN_sf"/>
</dbReference>
<dbReference type="GO" id="GO:0006355">
    <property type="term" value="P:regulation of DNA-templated transcription"/>
    <property type="evidence" value="ECO:0007669"/>
    <property type="project" value="InterPro"/>
</dbReference>
<proteinExistence type="predicted"/>
<dbReference type="InterPro" id="IPR039884">
    <property type="entry name" value="R3HC1/R3HCL"/>
</dbReference>
<feature type="region of interest" description="Disordered" evidence="1">
    <location>
        <begin position="1"/>
        <end position="21"/>
    </location>
</feature>
<dbReference type="SMART" id="SM00393">
    <property type="entry name" value="R3H"/>
    <property type="match status" value="1"/>
</dbReference>
<gene>
    <name evidence="5" type="primary">R3HCC1</name>
</gene>
<dbReference type="GeneTree" id="ENSGT00530000063711"/>
<reference evidence="5" key="2">
    <citation type="submission" date="2025-08" db="UniProtKB">
        <authorList>
            <consortium name="Ensembl"/>
        </authorList>
    </citation>
    <scope>IDENTIFICATION</scope>
</reference>
<dbReference type="InterPro" id="IPR012677">
    <property type="entry name" value="Nucleotide-bd_a/b_plait_sf"/>
</dbReference>
<dbReference type="Pfam" id="PF02023">
    <property type="entry name" value="SCAN"/>
    <property type="match status" value="1"/>
</dbReference>
<evidence type="ECO:0000259" key="4">
    <source>
        <dbReference type="PROSITE" id="PS51061"/>
    </source>
</evidence>
<dbReference type="Gene3D" id="3.30.70.330">
    <property type="match status" value="1"/>
</dbReference>
<dbReference type="SUPFAM" id="SSF82708">
    <property type="entry name" value="R3H domain"/>
    <property type="match status" value="1"/>
</dbReference>
<dbReference type="Pfam" id="PF01424">
    <property type="entry name" value="R3H"/>
    <property type="match status" value="1"/>
</dbReference>
<organism evidence="5 6">
    <name type="scientific">Sarcophilus harrisii</name>
    <name type="common">Tasmanian devil</name>
    <name type="synonym">Sarcophilus laniarius</name>
    <dbReference type="NCBI Taxonomy" id="9305"/>
    <lineage>
        <taxon>Eukaryota</taxon>
        <taxon>Metazoa</taxon>
        <taxon>Chordata</taxon>
        <taxon>Craniata</taxon>
        <taxon>Vertebrata</taxon>
        <taxon>Euteleostomi</taxon>
        <taxon>Mammalia</taxon>
        <taxon>Metatheria</taxon>
        <taxon>Dasyuromorphia</taxon>
        <taxon>Dasyuridae</taxon>
        <taxon>Sarcophilus</taxon>
    </lineage>
</organism>
<feature type="compositionally biased region" description="Basic and acidic residues" evidence="1">
    <location>
        <begin position="544"/>
        <end position="565"/>
    </location>
</feature>
<evidence type="ECO:0000259" key="3">
    <source>
        <dbReference type="PROSITE" id="PS50805"/>
    </source>
</evidence>
<feature type="region of interest" description="Disordered" evidence="1">
    <location>
        <begin position="402"/>
        <end position="575"/>
    </location>
</feature>
<dbReference type="SUPFAM" id="SSF47353">
    <property type="entry name" value="Retrovirus capsid dimerization domain-like"/>
    <property type="match status" value="1"/>
</dbReference>
<name>A0A7N4PTL0_SARHA</name>
<dbReference type="SMART" id="SM00349">
    <property type="entry name" value="KRAB"/>
    <property type="match status" value="1"/>
</dbReference>
<dbReference type="CDD" id="cd07936">
    <property type="entry name" value="SCAN"/>
    <property type="match status" value="1"/>
</dbReference>
<feature type="domain" description="R3H" evidence="4">
    <location>
        <begin position="325"/>
        <end position="390"/>
    </location>
</feature>
<dbReference type="Gene3D" id="3.30.1370.50">
    <property type="entry name" value="R3H-like domain"/>
    <property type="match status" value="1"/>
</dbReference>
<feature type="region of interest" description="Disordered" evidence="1">
    <location>
        <begin position="46"/>
        <end position="72"/>
    </location>
</feature>
<feature type="region of interest" description="Disordered" evidence="1">
    <location>
        <begin position="152"/>
        <end position="174"/>
    </location>
</feature>
<dbReference type="Proteomes" id="UP000007648">
    <property type="component" value="Unassembled WGS sequence"/>
</dbReference>
<dbReference type="InterPro" id="IPR003309">
    <property type="entry name" value="SCAN_dom"/>
</dbReference>
<dbReference type="SMART" id="SM00431">
    <property type="entry name" value="SCAN"/>
    <property type="match status" value="1"/>
</dbReference>
<dbReference type="PANTHER" id="PTHR21678:SF6">
    <property type="entry name" value="R3H AND COILED-COIL DOMAIN-CONTAINING PROTEIN 1"/>
    <property type="match status" value="1"/>
</dbReference>
<keyword evidence="6" id="KW-1185">Reference proteome</keyword>
<sequence>MGPLVGRKLCNPEERSPAGEMLAPGEAMAVVVPKPRVLRLHKQSDGLALDAPSRQEGTAAAESSDPEASRQNFRHFQYTDVAGPRKALSQLRELCLQWLRPEIHNKHQILELLVLEQFLTILPREIRAWVKSQHPDSSEEVVSLVENLAHVHQGEAQPSQGPGFSPRSPKDEEKASVFLATSSQNEWTPVDLAQSCRETKQEKHRNLLPLGAPVPKPDVIPELDAGKEPWVSAVQGPEELLGPERDCPAWESRTEVKGLAAPEDVAEALTLSRSVTKRPRRNMALGSTLREVAENEDKLGRQKDSSEFTLALLSLDGVVLSPTENDFVLHVKEELDRFLLQKQLSRVLLFPPLSSRLRYLIHRTAENFDLLSSFSVGEGWKRRTVICHLNIRLPNLDNFSPSCLTPGRQIRSRRPRPSAGQEAGSGSWGPRPGRRQRGRKPDQALYVPRALRRKAEQVPDLGPLEVDIGDGHKDPAGELPEQPSDVSGSDPDPDSDARLPQQAGPEVAGDLTEQNQTDPCQPDSEELGPPDSQSPSQEEDSLEAEDKVQLSVEEDRKAPLGKRVEEEEEGSFSEDENVGLIQEILDNLVDREIQIERIHLDSCYLEDELSWGENGFGHVVEIYGFQPSLKTEDLLEVFAEFQEKGFKIQWVDDTHALGVFPCLALANEALTRDFPTLKIRPLTQGTKQSKFKALQRPKLLRLAKERPQTSTAVARRLVARALGLQRKYKEQTKGEPPAAQP</sequence>
<dbReference type="Ensembl" id="ENSSHAT00000037165.1">
    <property type="protein sequence ID" value="ENSSHAP00000043413.1"/>
    <property type="gene ID" value="ENSSHAG00000024893.1"/>
</dbReference>
<protein>
    <submittedName>
        <fullName evidence="5">R3H domain and coiled-coil containing 1</fullName>
    </submittedName>
</protein>
<evidence type="ECO:0000259" key="2">
    <source>
        <dbReference type="PROSITE" id="PS50804"/>
    </source>
</evidence>
<evidence type="ECO:0000313" key="6">
    <source>
        <dbReference type="Proteomes" id="UP000007648"/>
    </source>
</evidence>
<dbReference type="InterPro" id="IPR036867">
    <property type="entry name" value="R3H_dom_sf"/>
</dbReference>
<dbReference type="PROSITE" id="PS50805">
    <property type="entry name" value="KRAB"/>
    <property type="match status" value="1"/>
</dbReference>
<dbReference type="FunFam" id="1.10.4020.10:FF:000001">
    <property type="entry name" value="zinc finger protein 263 isoform X1"/>
    <property type="match status" value="1"/>
</dbReference>
<dbReference type="InParanoid" id="A0A7N4PTL0"/>
<dbReference type="AlphaFoldDB" id="A0A7N4PTL0"/>
<reference evidence="5" key="3">
    <citation type="submission" date="2025-09" db="UniProtKB">
        <authorList>
            <consortium name="Ensembl"/>
        </authorList>
    </citation>
    <scope>IDENTIFICATION</scope>
</reference>
<feature type="domain" description="SCAN box" evidence="2">
    <location>
        <begin position="70"/>
        <end position="148"/>
    </location>
</feature>
<dbReference type="GO" id="GO:0003676">
    <property type="term" value="F:nucleic acid binding"/>
    <property type="evidence" value="ECO:0007669"/>
    <property type="project" value="UniProtKB-UniRule"/>
</dbReference>
<dbReference type="PROSITE" id="PS51061">
    <property type="entry name" value="R3H"/>
    <property type="match status" value="1"/>
</dbReference>
<evidence type="ECO:0000313" key="5">
    <source>
        <dbReference type="Ensembl" id="ENSSHAP00000043413.1"/>
    </source>
</evidence>
<reference evidence="5 6" key="1">
    <citation type="journal article" date="2011" name="Proc. Natl. Acad. Sci. U.S.A.">
        <title>Genetic diversity and population structure of the endangered marsupial Sarcophilus harrisii (Tasmanian devil).</title>
        <authorList>
            <person name="Miller W."/>
            <person name="Hayes V.M."/>
            <person name="Ratan A."/>
            <person name="Petersen D.C."/>
            <person name="Wittekindt N.E."/>
            <person name="Miller J."/>
            <person name="Walenz B."/>
            <person name="Knight J."/>
            <person name="Qi J."/>
            <person name="Zhao F."/>
            <person name="Wang Q."/>
            <person name="Bedoya-Reina O.C."/>
            <person name="Katiyar N."/>
            <person name="Tomsho L.P."/>
            <person name="Kasson L.M."/>
            <person name="Hardie R.A."/>
            <person name="Woodbridge P."/>
            <person name="Tindall E.A."/>
            <person name="Bertelsen M.F."/>
            <person name="Dixon D."/>
            <person name="Pyecroft S."/>
            <person name="Helgen K.M."/>
            <person name="Lesk A.M."/>
            <person name="Pringle T.H."/>
            <person name="Patterson N."/>
            <person name="Zhang Y."/>
            <person name="Kreiss A."/>
            <person name="Woods G.M."/>
            <person name="Jones M.E."/>
            <person name="Schuster S.C."/>
        </authorList>
    </citation>
    <scope>NUCLEOTIDE SEQUENCE [LARGE SCALE GENOMIC DNA]</scope>
</reference>
<dbReference type="PANTHER" id="PTHR21678">
    <property type="entry name" value="GROWTH INHIBITION AND DIFFERENTIATION RELATED PROTEIN 88"/>
    <property type="match status" value="1"/>
</dbReference>
<dbReference type="FunCoup" id="A0A7N4PTL0">
    <property type="interactions" value="721"/>
</dbReference>
<feature type="domain" description="KRAB" evidence="3">
    <location>
        <begin position="173"/>
        <end position="242"/>
    </location>
</feature>